<dbReference type="GO" id="GO:0003677">
    <property type="term" value="F:DNA binding"/>
    <property type="evidence" value="ECO:0007669"/>
    <property type="project" value="UniProtKB-KW"/>
</dbReference>
<dbReference type="PATRIC" id="fig|1068978.7.peg.5688"/>
<dbReference type="Proteomes" id="UP000062973">
    <property type="component" value="Chromosome"/>
</dbReference>
<dbReference type="STRING" id="1068978.AMETH_5299"/>
<dbReference type="InterPro" id="IPR039420">
    <property type="entry name" value="WalR-like"/>
</dbReference>
<dbReference type="eggNOG" id="COG2909">
    <property type="taxonomic scope" value="Bacteria"/>
</dbReference>
<feature type="domain" description="HTH luxR-type" evidence="2">
    <location>
        <begin position="469"/>
        <end position="534"/>
    </location>
</feature>
<dbReference type="CDD" id="cd06170">
    <property type="entry name" value="LuxR_C_like"/>
    <property type="match status" value="1"/>
</dbReference>
<organism evidence="3 4">
    <name type="scientific">Amycolatopsis methanolica 239</name>
    <dbReference type="NCBI Taxonomy" id="1068978"/>
    <lineage>
        <taxon>Bacteria</taxon>
        <taxon>Bacillati</taxon>
        <taxon>Actinomycetota</taxon>
        <taxon>Actinomycetes</taxon>
        <taxon>Pseudonocardiales</taxon>
        <taxon>Pseudonocardiaceae</taxon>
        <taxon>Amycolatopsis</taxon>
        <taxon>Amycolatopsis methanolica group</taxon>
    </lineage>
</organism>
<dbReference type="InterPro" id="IPR000792">
    <property type="entry name" value="Tscrpt_reg_LuxR_C"/>
</dbReference>
<evidence type="ECO:0000313" key="4">
    <source>
        <dbReference type="Proteomes" id="UP000062973"/>
    </source>
</evidence>
<dbReference type="PROSITE" id="PS50043">
    <property type="entry name" value="HTH_LUXR_2"/>
    <property type="match status" value="1"/>
</dbReference>
<dbReference type="Gene3D" id="1.25.40.10">
    <property type="entry name" value="Tetratricopeptide repeat domain"/>
    <property type="match status" value="2"/>
</dbReference>
<dbReference type="InterPro" id="IPR036388">
    <property type="entry name" value="WH-like_DNA-bd_sf"/>
</dbReference>
<sequence>MDTRVLLERAGAAYDQRAWADACDSLAAADRETPLALPDLERLGELALLLGRPDEAADAFRRCYEQHVHAGAIGRAVRCAFWLREVCAFHGEFSRAQGWMARAARLLAHDPDCAQRGYLLISEAERQTGDAAFATAAEAVELGNRCGDRDLVAIGVQVQGRARLAQGRVEEGLALLDEAMLDISAGACSSQVTGWMYCSMIAACRDVHELGRAREWTAAVNAWCDASPQFNGAYSGICRVHRSELLQLVGDWPDAVREARTACARLDQRYGQVVAGMAYYQLAEIHRLRGEFADAESSYRRAGERGWDIQPGLALLRLAQGRADAADASLRRALAEAEDDISRSRLLPAQVEAAIGNGDLGCARSAAAELTAIAGRFHTPALRALASGATGAALLAAGDESAALPLLRTALRLWCELDAPYEAARTRYLVGLACRALGDEDAAEVELDAAAEVFARLGAEPDLARVRGARRGASLLSPRETEVLRLLAAGATNRGIARELVLSEKTVARHVSNIFAKLGVGSRTAAAAYAFQHRIG</sequence>
<evidence type="ECO:0000259" key="2">
    <source>
        <dbReference type="PROSITE" id="PS50043"/>
    </source>
</evidence>
<proteinExistence type="predicted"/>
<dbReference type="EMBL" id="CP009110">
    <property type="protein sequence ID" value="AIJ25391.1"/>
    <property type="molecule type" value="Genomic_DNA"/>
</dbReference>
<dbReference type="PANTHER" id="PTHR43214:SF43">
    <property type="entry name" value="TWO-COMPONENT RESPONSE REGULATOR"/>
    <property type="match status" value="1"/>
</dbReference>
<dbReference type="InterPro" id="IPR016032">
    <property type="entry name" value="Sig_transdc_resp-reg_C-effctor"/>
</dbReference>
<dbReference type="AlphaFoldDB" id="A0A076N2L6"/>
<dbReference type="GO" id="GO:0006355">
    <property type="term" value="P:regulation of DNA-templated transcription"/>
    <property type="evidence" value="ECO:0007669"/>
    <property type="project" value="InterPro"/>
</dbReference>
<dbReference type="PRINTS" id="PR00038">
    <property type="entry name" value="HTHLUXR"/>
</dbReference>
<keyword evidence="4" id="KW-1185">Reference proteome</keyword>
<dbReference type="PROSITE" id="PS00622">
    <property type="entry name" value="HTH_LUXR_1"/>
    <property type="match status" value="1"/>
</dbReference>
<dbReference type="RefSeq" id="WP_017984237.1">
    <property type="nucleotide sequence ID" value="NZ_AQUL01000001.1"/>
</dbReference>
<accession>A0A076N2L6</accession>
<dbReference type="SMART" id="SM00421">
    <property type="entry name" value="HTH_LUXR"/>
    <property type="match status" value="1"/>
</dbReference>
<dbReference type="HOGENOM" id="CLU_034929_0_0_11"/>
<dbReference type="SUPFAM" id="SSF46894">
    <property type="entry name" value="C-terminal effector domain of the bipartite response regulators"/>
    <property type="match status" value="1"/>
</dbReference>
<reference evidence="3 4" key="1">
    <citation type="submission" date="2014-07" db="EMBL/GenBank/DDBJ databases">
        <title>Whole Genome Sequence of the Amycolatopsis methanolica 239.</title>
        <authorList>
            <person name="Tang B."/>
        </authorList>
    </citation>
    <scope>NUCLEOTIDE SEQUENCE [LARGE SCALE GENOMIC DNA]</scope>
    <source>
        <strain evidence="3 4">239</strain>
    </source>
</reference>
<dbReference type="PANTHER" id="PTHR43214">
    <property type="entry name" value="TWO-COMPONENT RESPONSE REGULATOR"/>
    <property type="match status" value="1"/>
</dbReference>
<dbReference type="Gene3D" id="1.10.10.10">
    <property type="entry name" value="Winged helix-like DNA-binding domain superfamily/Winged helix DNA-binding domain"/>
    <property type="match status" value="1"/>
</dbReference>
<evidence type="ECO:0000313" key="3">
    <source>
        <dbReference type="EMBL" id="AIJ25391.1"/>
    </source>
</evidence>
<keyword evidence="1" id="KW-0238">DNA-binding</keyword>
<dbReference type="KEGG" id="amq:AMETH_5299"/>
<evidence type="ECO:0000256" key="1">
    <source>
        <dbReference type="ARBA" id="ARBA00023125"/>
    </source>
</evidence>
<dbReference type="SUPFAM" id="SSF48452">
    <property type="entry name" value="TPR-like"/>
    <property type="match status" value="3"/>
</dbReference>
<dbReference type="Pfam" id="PF00196">
    <property type="entry name" value="GerE"/>
    <property type="match status" value="1"/>
</dbReference>
<dbReference type="InterPro" id="IPR011990">
    <property type="entry name" value="TPR-like_helical_dom_sf"/>
</dbReference>
<dbReference type="OrthoDB" id="27092at2"/>
<gene>
    <name evidence="3" type="ORF">AMETH_5299</name>
</gene>
<protein>
    <submittedName>
        <fullName evidence="3">Response regulator receiver protein</fullName>
    </submittedName>
</protein>
<name>A0A076N2L6_AMYME</name>